<dbReference type="GO" id="GO:0009435">
    <property type="term" value="P:NAD+ biosynthetic process"/>
    <property type="evidence" value="ECO:0007669"/>
    <property type="project" value="UniProtKB-UniRule"/>
</dbReference>
<keyword evidence="2 5" id="KW-0521">NADP</keyword>
<evidence type="ECO:0000259" key="6">
    <source>
        <dbReference type="Pfam" id="PF01958"/>
    </source>
</evidence>
<keyword evidence="1 5" id="KW-0662">Pyridine nucleotide biosynthesis</keyword>
<evidence type="ECO:0000313" key="9">
    <source>
        <dbReference type="Proteomes" id="UP001138661"/>
    </source>
</evidence>
<feature type="domain" description="Aspartate/homoserine dehydrogenase NAD-binding" evidence="7">
    <location>
        <begin position="7"/>
        <end position="123"/>
    </location>
</feature>
<gene>
    <name evidence="5" type="primary">nadX</name>
    <name evidence="8" type="ORF">KX928_14350</name>
</gene>
<accession>A0A9X1FWK6</accession>
<dbReference type="InterPro" id="IPR002811">
    <property type="entry name" value="Asp_DH"/>
</dbReference>
<comment type="catalytic activity">
    <reaction evidence="5">
        <text>L-aspartate + NAD(+) + H2O = oxaloacetate + NH4(+) + NADH + H(+)</text>
        <dbReference type="Rhea" id="RHEA:11788"/>
        <dbReference type="ChEBI" id="CHEBI:15377"/>
        <dbReference type="ChEBI" id="CHEBI:15378"/>
        <dbReference type="ChEBI" id="CHEBI:16452"/>
        <dbReference type="ChEBI" id="CHEBI:28938"/>
        <dbReference type="ChEBI" id="CHEBI:29991"/>
        <dbReference type="ChEBI" id="CHEBI:57540"/>
        <dbReference type="ChEBI" id="CHEBI:57945"/>
        <dbReference type="EC" id="1.4.1.21"/>
    </reaction>
</comment>
<evidence type="ECO:0000256" key="2">
    <source>
        <dbReference type="ARBA" id="ARBA00022857"/>
    </source>
</evidence>
<comment type="caution">
    <text evidence="8">The sequence shown here is derived from an EMBL/GenBank/DDBJ whole genome shotgun (WGS) entry which is preliminary data.</text>
</comment>
<feature type="active site" evidence="5">
    <location>
        <position position="222"/>
    </location>
</feature>
<keyword evidence="4 5" id="KW-0520">NAD</keyword>
<keyword evidence="9" id="KW-1185">Reference proteome</keyword>
<dbReference type="Pfam" id="PF01958">
    <property type="entry name" value="Asp_DH_C"/>
    <property type="match status" value="1"/>
</dbReference>
<dbReference type="NCBIfam" id="NF009829">
    <property type="entry name" value="PRK13303.1-4"/>
    <property type="match status" value="1"/>
</dbReference>
<evidence type="ECO:0000256" key="5">
    <source>
        <dbReference type="HAMAP-Rule" id="MF_01265"/>
    </source>
</evidence>
<feature type="domain" description="Aspartate dehydrogenase" evidence="6">
    <location>
        <begin position="172"/>
        <end position="256"/>
    </location>
</feature>
<dbReference type="GO" id="GO:0050661">
    <property type="term" value="F:NADP binding"/>
    <property type="evidence" value="ECO:0007669"/>
    <property type="project" value="UniProtKB-UniRule"/>
</dbReference>
<comment type="function">
    <text evidence="5">Specifically catalyzes the NAD or NADP-dependent dehydrogenation of L-aspartate to iminoaspartate.</text>
</comment>
<organism evidence="8 9">
    <name type="scientific">Roseobacter insulae</name>
    <dbReference type="NCBI Taxonomy" id="2859783"/>
    <lineage>
        <taxon>Bacteria</taxon>
        <taxon>Pseudomonadati</taxon>
        <taxon>Pseudomonadota</taxon>
        <taxon>Alphaproteobacteria</taxon>
        <taxon>Rhodobacterales</taxon>
        <taxon>Roseobacteraceae</taxon>
        <taxon>Roseobacter</taxon>
    </lineage>
</organism>
<dbReference type="AlphaFoldDB" id="A0A9X1FWK6"/>
<dbReference type="RefSeq" id="WP_219503936.1">
    <property type="nucleotide sequence ID" value="NZ_JAHXDN010000004.1"/>
</dbReference>
<evidence type="ECO:0000256" key="4">
    <source>
        <dbReference type="ARBA" id="ARBA00023027"/>
    </source>
</evidence>
<dbReference type="InterPro" id="IPR020626">
    <property type="entry name" value="Asp_DH_prok"/>
</dbReference>
<comment type="miscellaneous">
    <text evidence="5">The iminoaspartate product is unstable in aqueous solution and can decompose to oxaloacetate and ammonia.</text>
</comment>
<proteinExistence type="inferred from homology"/>
<evidence type="ECO:0000313" key="8">
    <source>
        <dbReference type="EMBL" id="MBW4708967.1"/>
    </source>
</evidence>
<dbReference type="Pfam" id="PF03447">
    <property type="entry name" value="NAD_binding_3"/>
    <property type="match status" value="1"/>
</dbReference>
<dbReference type="NCBIfam" id="NF009828">
    <property type="entry name" value="PRK13303.1-3"/>
    <property type="match status" value="1"/>
</dbReference>
<dbReference type="PANTHER" id="PTHR31873:SF6">
    <property type="entry name" value="ASPARTATE DEHYDROGENASE DOMAIN-CONTAINING PROTEIN"/>
    <property type="match status" value="1"/>
</dbReference>
<keyword evidence="3 5" id="KW-0560">Oxidoreductase</keyword>
<evidence type="ECO:0000256" key="3">
    <source>
        <dbReference type="ARBA" id="ARBA00023002"/>
    </source>
</evidence>
<sequence>MHLAIIGYGNIAQSVLRWLAARPVDQLSVLTRPAARKRVQQDKLLSAAAHHVFVTDSMDEMLAGHPDLVVECAGHQAVIEYAPKALKAGVDLVLVSIGAMADERLSQALKEAAIAGGGKLILPAGAIGGIDLLAALSLAGEVAVKYRGTKPPAAWRGTPAERATDLDNLSDMQVIFDGTARQAATEYPRNANVAATLALAGAGFDATRVELIADPAARGNRHAYDVACAAGRFTVQIDNAASPENARTSVATIYSVAREINRKRDPVII</sequence>
<dbReference type="EMBL" id="JAHXDN010000004">
    <property type="protein sequence ID" value="MBW4708967.1"/>
    <property type="molecule type" value="Genomic_DNA"/>
</dbReference>
<dbReference type="InterPro" id="IPR005106">
    <property type="entry name" value="Asp/hSer_DH_NAD-bd"/>
</dbReference>
<comment type="pathway">
    <text evidence="5">Cofactor biosynthesis; NAD(+) biosynthesis; iminoaspartate from L-aspartate (dehydrogenase route): step 1/1.</text>
</comment>
<dbReference type="EC" id="1.4.1.21" evidence="5"/>
<comment type="catalytic activity">
    <reaction evidence="5">
        <text>L-aspartate + NADP(+) + H2O = oxaloacetate + NH4(+) + NADPH + H(+)</text>
        <dbReference type="Rhea" id="RHEA:11784"/>
        <dbReference type="ChEBI" id="CHEBI:15377"/>
        <dbReference type="ChEBI" id="CHEBI:15378"/>
        <dbReference type="ChEBI" id="CHEBI:16452"/>
        <dbReference type="ChEBI" id="CHEBI:28938"/>
        <dbReference type="ChEBI" id="CHEBI:29991"/>
        <dbReference type="ChEBI" id="CHEBI:57783"/>
        <dbReference type="ChEBI" id="CHEBI:58349"/>
        <dbReference type="EC" id="1.4.1.21"/>
    </reaction>
</comment>
<dbReference type="InterPro" id="IPR011182">
    <property type="entry name" value="L-Asp_DH"/>
</dbReference>
<feature type="binding site" evidence="5">
    <location>
        <position position="126"/>
    </location>
    <ligand>
        <name>NAD(+)</name>
        <dbReference type="ChEBI" id="CHEBI:57540"/>
    </ligand>
</feature>
<dbReference type="GO" id="GO:0033735">
    <property type="term" value="F:aspartate dehydrogenase [NAD(P)+] activity"/>
    <property type="evidence" value="ECO:0007669"/>
    <property type="project" value="UniProtKB-EC"/>
</dbReference>
<name>A0A9X1FWK6_9RHOB</name>
<dbReference type="PANTHER" id="PTHR31873">
    <property type="entry name" value="L-ASPARTATE DEHYDROGENASE-RELATED"/>
    <property type="match status" value="1"/>
</dbReference>
<comment type="similarity">
    <text evidence="5">Belongs to the L-aspartate dehydrogenase family.</text>
</comment>
<dbReference type="GO" id="GO:0051287">
    <property type="term" value="F:NAD binding"/>
    <property type="evidence" value="ECO:0007669"/>
    <property type="project" value="UniProtKB-UniRule"/>
</dbReference>
<evidence type="ECO:0000259" key="7">
    <source>
        <dbReference type="Pfam" id="PF03447"/>
    </source>
</evidence>
<dbReference type="GO" id="GO:0016639">
    <property type="term" value="F:oxidoreductase activity, acting on the CH-NH2 group of donors, NAD or NADP as acceptor"/>
    <property type="evidence" value="ECO:0007669"/>
    <property type="project" value="UniProtKB-UniRule"/>
</dbReference>
<protein>
    <recommendedName>
        <fullName evidence="5">L-aspartate dehydrogenase</fullName>
        <ecNumber evidence="5">1.4.1.21</ecNumber>
    </recommendedName>
</protein>
<feature type="binding site" evidence="5">
    <location>
        <position position="192"/>
    </location>
    <ligand>
        <name>NAD(+)</name>
        <dbReference type="ChEBI" id="CHEBI:57540"/>
    </ligand>
</feature>
<dbReference type="Proteomes" id="UP001138661">
    <property type="component" value="Unassembled WGS sequence"/>
</dbReference>
<reference evidence="8" key="1">
    <citation type="submission" date="2021-07" db="EMBL/GenBank/DDBJ databases">
        <title>Roseobacter insulae sp. nov., isolated from a tidal flat.</title>
        <authorList>
            <person name="Park S."/>
            <person name="Yoon J.-H."/>
        </authorList>
    </citation>
    <scope>NUCLEOTIDE SEQUENCE</scope>
    <source>
        <strain evidence="8">YSTF-M11</strain>
    </source>
</reference>
<dbReference type="HAMAP" id="MF_01265">
    <property type="entry name" value="NadX"/>
    <property type="match status" value="1"/>
</dbReference>
<evidence type="ECO:0000256" key="1">
    <source>
        <dbReference type="ARBA" id="ARBA00022642"/>
    </source>
</evidence>
<dbReference type="PIRSF" id="PIRSF005227">
    <property type="entry name" value="Asp_dh_NAD_syn"/>
    <property type="match status" value="1"/>
</dbReference>